<dbReference type="PIRSF" id="PIRSF000498">
    <property type="entry name" value="Riboflavin_syn_A"/>
    <property type="match status" value="1"/>
</dbReference>
<dbReference type="GO" id="GO:0004746">
    <property type="term" value="F:riboflavin synthase activity"/>
    <property type="evidence" value="ECO:0007669"/>
    <property type="project" value="UniProtKB-UniRule"/>
</dbReference>
<dbReference type="EC" id="2.5.1.9" evidence="4 9"/>
<evidence type="ECO:0000313" key="13">
    <source>
        <dbReference type="EMBL" id="HFJ54387.1"/>
    </source>
</evidence>
<evidence type="ECO:0000256" key="7">
    <source>
        <dbReference type="ARBA" id="ARBA00022679"/>
    </source>
</evidence>
<proteinExistence type="predicted"/>
<dbReference type="InterPro" id="IPR023366">
    <property type="entry name" value="ATP_synth_asu-like_sf"/>
</dbReference>
<feature type="repeat" description="Lumazine-binding" evidence="10">
    <location>
        <begin position="111"/>
        <end position="207"/>
    </location>
</feature>
<keyword evidence="6" id="KW-0686">Riboflavin biosynthesis</keyword>
<dbReference type="NCBIfam" id="TIGR00187">
    <property type="entry name" value="ribE"/>
    <property type="match status" value="1"/>
</dbReference>
<dbReference type="EMBL" id="DSLG01000001">
    <property type="protein sequence ID" value="HEA86387.1"/>
    <property type="molecule type" value="Genomic_DNA"/>
</dbReference>
<gene>
    <name evidence="12" type="ORF">ENP94_00005</name>
    <name evidence="13" type="ORF">ENS16_06855</name>
</gene>
<dbReference type="SUPFAM" id="SSF63380">
    <property type="entry name" value="Riboflavin synthase domain-like"/>
    <property type="match status" value="2"/>
</dbReference>
<accession>A0A7C3F2J5</accession>
<evidence type="ECO:0000256" key="1">
    <source>
        <dbReference type="ARBA" id="ARBA00000968"/>
    </source>
</evidence>
<name>A0A7C3F2J5_UNCW3</name>
<protein>
    <recommendedName>
        <fullName evidence="5 9">Riboflavin synthase</fullName>
        <ecNumber evidence="4 9">2.5.1.9</ecNumber>
    </recommendedName>
</protein>
<dbReference type="EMBL" id="DSTU01000008">
    <property type="protein sequence ID" value="HFJ54387.1"/>
    <property type="molecule type" value="Genomic_DNA"/>
</dbReference>
<comment type="caution">
    <text evidence="13">The sequence shown here is derived from an EMBL/GenBank/DDBJ whole genome shotgun (WGS) entry which is preliminary data.</text>
</comment>
<dbReference type="CDD" id="cd00402">
    <property type="entry name" value="Riboflavin_synthase_like"/>
    <property type="match status" value="1"/>
</dbReference>
<dbReference type="PROSITE" id="PS51177">
    <property type="entry name" value="LUMAZINE_BIND"/>
    <property type="match status" value="2"/>
</dbReference>
<evidence type="ECO:0000259" key="11">
    <source>
        <dbReference type="PROSITE" id="PS51177"/>
    </source>
</evidence>
<dbReference type="Pfam" id="PF00677">
    <property type="entry name" value="Lum_binding"/>
    <property type="match status" value="2"/>
</dbReference>
<dbReference type="NCBIfam" id="NF006767">
    <property type="entry name" value="PRK09289.1"/>
    <property type="match status" value="1"/>
</dbReference>
<evidence type="ECO:0000256" key="3">
    <source>
        <dbReference type="ARBA" id="ARBA00004887"/>
    </source>
</evidence>
<dbReference type="AlphaFoldDB" id="A0A7C3F2J5"/>
<evidence type="ECO:0000256" key="4">
    <source>
        <dbReference type="ARBA" id="ARBA00012827"/>
    </source>
</evidence>
<dbReference type="Gene3D" id="2.40.30.20">
    <property type="match status" value="2"/>
</dbReference>
<keyword evidence="7 13" id="KW-0808">Transferase</keyword>
<evidence type="ECO:0000256" key="9">
    <source>
        <dbReference type="NCBIfam" id="TIGR00187"/>
    </source>
</evidence>
<feature type="domain" description="Lumazine-binding" evidence="11">
    <location>
        <begin position="16"/>
        <end position="110"/>
    </location>
</feature>
<evidence type="ECO:0000256" key="8">
    <source>
        <dbReference type="ARBA" id="ARBA00022737"/>
    </source>
</evidence>
<dbReference type="InterPro" id="IPR001783">
    <property type="entry name" value="Lumazine-bd"/>
</dbReference>
<sequence length="211" mass="22624">MSAILNSVKTSLPKAMFTGLVEALGKVRRITTAGARRYLEITAPFAGELKPGESVAVNGCCLTVTEITATGFETEATGPTLSQTTLGSLRAGTPVNLERALKAGDRLGGHILLGHIDEVARVRSVQRLAGGVRLVIAVRTENRRYLVEKGSIAVDGVSLTIQHCRQAEFTASIITHTWENTTLKYLRPGSKVNIEYDILVKSAQRAGTPAR</sequence>
<keyword evidence="8" id="KW-0677">Repeat</keyword>
<dbReference type="PANTHER" id="PTHR21098:SF12">
    <property type="entry name" value="RIBOFLAVIN SYNTHASE"/>
    <property type="match status" value="1"/>
</dbReference>
<evidence type="ECO:0000256" key="2">
    <source>
        <dbReference type="ARBA" id="ARBA00002803"/>
    </source>
</evidence>
<dbReference type="GO" id="GO:0009231">
    <property type="term" value="P:riboflavin biosynthetic process"/>
    <property type="evidence" value="ECO:0007669"/>
    <property type="project" value="UniProtKB-KW"/>
</dbReference>
<feature type="repeat" description="Lumazine-binding" evidence="10">
    <location>
        <begin position="16"/>
        <end position="110"/>
    </location>
</feature>
<dbReference type="InterPro" id="IPR017938">
    <property type="entry name" value="Riboflavin_synthase-like_b-brl"/>
</dbReference>
<comment type="function">
    <text evidence="2">Catalyzes the dismutation of two molecules of 6,7-dimethyl-8-ribityllumazine, resulting in the formation of riboflavin and 5-amino-6-(D-ribitylamino)uracil.</text>
</comment>
<comment type="catalytic activity">
    <reaction evidence="1">
        <text>2 6,7-dimethyl-8-(1-D-ribityl)lumazine + H(+) = 5-amino-6-(D-ribitylamino)uracil + riboflavin</text>
        <dbReference type="Rhea" id="RHEA:20772"/>
        <dbReference type="ChEBI" id="CHEBI:15378"/>
        <dbReference type="ChEBI" id="CHEBI:15934"/>
        <dbReference type="ChEBI" id="CHEBI:57986"/>
        <dbReference type="ChEBI" id="CHEBI:58201"/>
        <dbReference type="EC" id="2.5.1.9"/>
    </reaction>
</comment>
<evidence type="ECO:0000313" key="12">
    <source>
        <dbReference type="EMBL" id="HEA86387.1"/>
    </source>
</evidence>
<comment type="pathway">
    <text evidence="3">Cofactor biosynthesis; riboflavin biosynthesis; riboflavin from 2-hydroxy-3-oxobutyl phosphate and 5-amino-6-(D-ribitylamino)uracil: step 2/2.</text>
</comment>
<organism evidence="13">
    <name type="scientific">candidate division WOR-3 bacterium</name>
    <dbReference type="NCBI Taxonomy" id="2052148"/>
    <lineage>
        <taxon>Bacteria</taxon>
        <taxon>Bacteria division WOR-3</taxon>
    </lineage>
</organism>
<evidence type="ECO:0000256" key="10">
    <source>
        <dbReference type="PROSITE-ProRule" id="PRU00524"/>
    </source>
</evidence>
<dbReference type="InterPro" id="IPR026017">
    <property type="entry name" value="Lumazine-bd_dom"/>
</dbReference>
<dbReference type="PANTHER" id="PTHR21098">
    <property type="entry name" value="RIBOFLAVIN SYNTHASE ALPHA CHAIN"/>
    <property type="match status" value="1"/>
</dbReference>
<feature type="domain" description="Lumazine-binding" evidence="11">
    <location>
        <begin position="111"/>
        <end position="207"/>
    </location>
</feature>
<reference evidence="13" key="1">
    <citation type="journal article" date="2020" name="mSystems">
        <title>Genome- and Community-Level Interaction Insights into Carbon Utilization and Element Cycling Functions of Hydrothermarchaeota in Hydrothermal Sediment.</title>
        <authorList>
            <person name="Zhou Z."/>
            <person name="Liu Y."/>
            <person name="Xu W."/>
            <person name="Pan J."/>
            <person name="Luo Z.H."/>
            <person name="Li M."/>
        </authorList>
    </citation>
    <scope>NUCLEOTIDE SEQUENCE [LARGE SCALE GENOMIC DNA]</scope>
    <source>
        <strain evidence="12">SpSt-265</strain>
        <strain evidence="13">SpSt-465</strain>
    </source>
</reference>
<evidence type="ECO:0000256" key="5">
    <source>
        <dbReference type="ARBA" id="ARBA00013950"/>
    </source>
</evidence>
<evidence type="ECO:0000256" key="6">
    <source>
        <dbReference type="ARBA" id="ARBA00022619"/>
    </source>
</evidence>